<evidence type="ECO:0000313" key="18">
    <source>
        <dbReference type="Proteomes" id="UP000061569"/>
    </source>
</evidence>
<dbReference type="PANTHER" id="PTHR30098">
    <property type="entry name" value="LEUCYL/PHENYLALANYL-TRNA--PROTEIN TRANSFERASE"/>
    <property type="match status" value="1"/>
</dbReference>
<dbReference type="KEGG" id="lez:GLE_2312"/>
<dbReference type="Gene3D" id="3.40.630.70">
    <property type="entry name" value="Leucyl/phenylalanyl-tRNA-protein transferase, C-terminal domain"/>
    <property type="match status" value="1"/>
</dbReference>
<evidence type="ECO:0000256" key="6">
    <source>
        <dbReference type="ARBA" id="ARBA00050652"/>
    </source>
</evidence>
<evidence type="ECO:0000256" key="16">
    <source>
        <dbReference type="SAM" id="MobiDB-lite"/>
    </source>
</evidence>
<reference evidence="17 18" key="1">
    <citation type="submission" date="2015-11" db="EMBL/GenBank/DDBJ databases">
        <title>Genome sequences of Lysobacter enzymogenes strain C3 and Lysobacter antibioticus ATCC 29479.</title>
        <authorList>
            <person name="Kobayashi D.Y."/>
        </authorList>
    </citation>
    <scope>NUCLEOTIDE SEQUENCE [LARGE SCALE GENOMIC DNA]</scope>
    <source>
        <strain evidence="17 18">C3</strain>
    </source>
</reference>
<dbReference type="STRING" id="69.GLE_2312"/>
<evidence type="ECO:0000256" key="9">
    <source>
        <dbReference type="ARBA" id="ARBA00061535"/>
    </source>
</evidence>
<dbReference type="GO" id="GO:0005737">
    <property type="term" value="C:cytoplasm"/>
    <property type="evidence" value="ECO:0007669"/>
    <property type="project" value="UniProtKB-SubCell"/>
</dbReference>
<evidence type="ECO:0000256" key="8">
    <source>
        <dbReference type="ARBA" id="ARBA00054043"/>
    </source>
</evidence>
<dbReference type="Proteomes" id="UP000061569">
    <property type="component" value="Chromosome"/>
</dbReference>
<feature type="region of interest" description="Disordered" evidence="16">
    <location>
        <begin position="1"/>
        <end position="22"/>
    </location>
</feature>
<evidence type="ECO:0000256" key="11">
    <source>
        <dbReference type="ARBA" id="ARBA00074372"/>
    </source>
</evidence>
<evidence type="ECO:0000313" key="17">
    <source>
        <dbReference type="EMBL" id="ALN57661.1"/>
    </source>
</evidence>
<dbReference type="EC" id="2.3.2.6" evidence="10 15"/>
<organism evidence="17 18">
    <name type="scientific">Lysobacter enzymogenes</name>
    <dbReference type="NCBI Taxonomy" id="69"/>
    <lineage>
        <taxon>Bacteria</taxon>
        <taxon>Pseudomonadati</taxon>
        <taxon>Pseudomonadota</taxon>
        <taxon>Gammaproteobacteria</taxon>
        <taxon>Lysobacterales</taxon>
        <taxon>Lysobacteraceae</taxon>
        <taxon>Lysobacter</taxon>
    </lineage>
</organism>
<dbReference type="NCBIfam" id="TIGR00667">
    <property type="entry name" value="aat"/>
    <property type="match status" value="1"/>
</dbReference>
<dbReference type="InterPro" id="IPR042203">
    <property type="entry name" value="Leu/Phe-tRNA_Trfase_C"/>
</dbReference>
<dbReference type="InterPro" id="IPR016181">
    <property type="entry name" value="Acyl_CoA_acyltransferase"/>
</dbReference>
<protein>
    <recommendedName>
        <fullName evidence="11 15">Leucyl/phenylalanyl-tRNA--protein transferase</fullName>
        <ecNumber evidence="10 15">2.3.2.6</ecNumber>
    </recommendedName>
    <alternativeName>
        <fullName evidence="12 15">L/F-transferase</fullName>
    </alternativeName>
    <alternativeName>
        <fullName evidence="13 15">Leucyltransferase</fullName>
    </alternativeName>
    <alternativeName>
        <fullName evidence="14 15">Phenyalanyltransferase</fullName>
    </alternativeName>
</protein>
<comment type="catalytic activity">
    <reaction evidence="7 15">
        <text>N-terminal L-lysyl-[protein] + L-leucyl-tRNA(Leu) = N-terminal L-leucyl-L-lysyl-[protein] + tRNA(Leu) + H(+)</text>
        <dbReference type="Rhea" id="RHEA:12340"/>
        <dbReference type="Rhea" id="RHEA-COMP:9613"/>
        <dbReference type="Rhea" id="RHEA-COMP:9622"/>
        <dbReference type="Rhea" id="RHEA-COMP:12670"/>
        <dbReference type="Rhea" id="RHEA-COMP:12671"/>
        <dbReference type="ChEBI" id="CHEBI:15378"/>
        <dbReference type="ChEBI" id="CHEBI:65249"/>
        <dbReference type="ChEBI" id="CHEBI:78442"/>
        <dbReference type="ChEBI" id="CHEBI:78494"/>
        <dbReference type="ChEBI" id="CHEBI:133043"/>
        <dbReference type="EC" id="2.3.2.6"/>
    </reaction>
</comment>
<dbReference type="AlphaFoldDB" id="A0A0S2DGY2"/>
<evidence type="ECO:0000256" key="14">
    <source>
        <dbReference type="ARBA" id="ARBA00083640"/>
    </source>
</evidence>
<accession>A0A0S2DGY2</accession>
<dbReference type="OrthoDB" id="9790282at2"/>
<evidence type="ECO:0000256" key="1">
    <source>
        <dbReference type="ARBA" id="ARBA00004496"/>
    </source>
</evidence>
<evidence type="ECO:0000256" key="15">
    <source>
        <dbReference type="HAMAP-Rule" id="MF_00688"/>
    </source>
</evidence>
<comment type="function">
    <text evidence="8 15">Functions in the N-end rule pathway of protein degradation where it conjugates Leu, Phe and, less efficiently, Met from aminoacyl-tRNAs to the N-termini of proteins containing an N-terminal arginine or lysine.</text>
</comment>
<dbReference type="PATRIC" id="fig|69.6.peg.2277"/>
<dbReference type="InterPro" id="IPR004616">
    <property type="entry name" value="Leu/Phe-tRNA_Trfase"/>
</dbReference>
<evidence type="ECO:0000256" key="10">
    <source>
        <dbReference type="ARBA" id="ARBA00066767"/>
    </source>
</evidence>
<dbReference type="InterPro" id="IPR042221">
    <property type="entry name" value="Leu/Phe-tRNA_Trfase_N"/>
</dbReference>
<evidence type="ECO:0000256" key="5">
    <source>
        <dbReference type="ARBA" id="ARBA00050607"/>
    </source>
</evidence>
<proteinExistence type="inferred from homology"/>
<dbReference type="PANTHER" id="PTHR30098:SF2">
    <property type="entry name" value="LEUCYL_PHENYLALANYL-TRNA--PROTEIN TRANSFERASE"/>
    <property type="match status" value="1"/>
</dbReference>
<evidence type="ECO:0000256" key="4">
    <source>
        <dbReference type="ARBA" id="ARBA00023315"/>
    </source>
</evidence>
<keyword evidence="3 15" id="KW-0808">Transferase</keyword>
<sequence length="252" mass="27016">MKRLPFLLPSDPEAPFPPGDRALSEPDGLLAVGGDLGPARLLNAYRSGVFPWPSEGYPLLWWCPDPRTVFRTDGVRLASKFRRGLRRSAWTVRADTAFEAVIGACAAAPRPGQDGTWIVPEMIEAYTRMHRLGHAHSVEVFDGEALVGGIYGIAIGRMFYGESMFSAVSGGSKAALAALARRLHGWGWPLLDAQVENPHLASLGAEAMPRARFLERAGELAALPGFEPGPWTGRFGTMAAAELAESLPAPGG</sequence>
<comment type="catalytic activity">
    <reaction evidence="5 15">
        <text>L-phenylalanyl-tRNA(Phe) + an N-terminal L-alpha-aminoacyl-[protein] = an N-terminal L-phenylalanyl-L-alpha-aminoacyl-[protein] + tRNA(Phe)</text>
        <dbReference type="Rhea" id="RHEA:43632"/>
        <dbReference type="Rhea" id="RHEA-COMP:9668"/>
        <dbReference type="Rhea" id="RHEA-COMP:9699"/>
        <dbReference type="Rhea" id="RHEA-COMP:10636"/>
        <dbReference type="Rhea" id="RHEA-COMP:10637"/>
        <dbReference type="ChEBI" id="CHEBI:78442"/>
        <dbReference type="ChEBI" id="CHEBI:78531"/>
        <dbReference type="ChEBI" id="CHEBI:78597"/>
        <dbReference type="ChEBI" id="CHEBI:83561"/>
        <dbReference type="EC" id="2.3.2.6"/>
    </reaction>
</comment>
<comment type="subcellular location">
    <subcellularLocation>
        <location evidence="1 15">Cytoplasm</location>
    </subcellularLocation>
</comment>
<dbReference type="GO" id="GO:0030163">
    <property type="term" value="P:protein catabolic process"/>
    <property type="evidence" value="ECO:0007669"/>
    <property type="project" value="UniProtKB-UniRule"/>
</dbReference>
<keyword evidence="4 15" id="KW-0012">Acyltransferase</keyword>
<dbReference type="EMBL" id="CP013140">
    <property type="protein sequence ID" value="ALN57661.1"/>
    <property type="molecule type" value="Genomic_DNA"/>
</dbReference>
<dbReference type="Pfam" id="PF03588">
    <property type="entry name" value="Leu_Phe_trans"/>
    <property type="match status" value="1"/>
</dbReference>
<keyword evidence="2 15" id="KW-0963">Cytoplasm</keyword>
<evidence type="ECO:0000256" key="13">
    <source>
        <dbReference type="ARBA" id="ARBA00077165"/>
    </source>
</evidence>
<comment type="catalytic activity">
    <reaction evidence="6 15">
        <text>N-terminal L-arginyl-[protein] + L-leucyl-tRNA(Leu) = N-terminal L-leucyl-L-arginyl-[protein] + tRNA(Leu) + H(+)</text>
        <dbReference type="Rhea" id="RHEA:50416"/>
        <dbReference type="Rhea" id="RHEA-COMP:9613"/>
        <dbReference type="Rhea" id="RHEA-COMP:9622"/>
        <dbReference type="Rhea" id="RHEA-COMP:12672"/>
        <dbReference type="Rhea" id="RHEA-COMP:12673"/>
        <dbReference type="ChEBI" id="CHEBI:15378"/>
        <dbReference type="ChEBI" id="CHEBI:64719"/>
        <dbReference type="ChEBI" id="CHEBI:78442"/>
        <dbReference type="ChEBI" id="CHEBI:78494"/>
        <dbReference type="ChEBI" id="CHEBI:133044"/>
        <dbReference type="EC" id="2.3.2.6"/>
    </reaction>
</comment>
<evidence type="ECO:0000256" key="3">
    <source>
        <dbReference type="ARBA" id="ARBA00022679"/>
    </source>
</evidence>
<evidence type="ECO:0000256" key="12">
    <source>
        <dbReference type="ARBA" id="ARBA00077136"/>
    </source>
</evidence>
<dbReference type="Gene3D" id="3.30.70.3550">
    <property type="entry name" value="Leucyl/phenylalanyl-tRNA-protein transferase, N-terminal domain"/>
    <property type="match status" value="1"/>
</dbReference>
<dbReference type="FunFam" id="3.30.70.3550:FF:000001">
    <property type="entry name" value="Leucyl/phenylalanyl-tRNA--protein transferase"/>
    <property type="match status" value="1"/>
</dbReference>
<evidence type="ECO:0000256" key="7">
    <source>
        <dbReference type="ARBA" id="ARBA00051538"/>
    </source>
</evidence>
<comment type="similarity">
    <text evidence="9 15">Belongs to the L/F-transferase family.</text>
</comment>
<gene>
    <name evidence="15 17" type="primary">aat</name>
    <name evidence="17" type="ORF">GLE_2312</name>
</gene>
<dbReference type="SUPFAM" id="SSF55729">
    <property type="entry name" value="Acyl-CoA N-acyltransferases (Nat)"/>
    <property type="match status" value="1"/>
</dbReference>
<dbReference type="HAMAP" id="MF_00688">
    <property type="entry name" value="Leu_Phe_trans"/>
    <property type="match status" value="1"/>
</dbReference>
<name>A0A0S2DGY2_LYSEN</name>
<evidence type="ECO:0000256" key="2">
    <source>
        <dbReference type="ARBA" id="ARBA00022490"/>
    </source>
</evidence>
<dbReference type="GO" id="GO:0008914">
    <property type="term" value="F:leucyl-tRNA--protein transferase activity"/>
    <property type="evidence" value="ECO:0007669"/>
    <property type="project" value="UniProtKB-UniRule"/>
</dbReference>